<evidence type="ECO:0000256" key="6">
    <source>
        <dbReference type="ARBA" id="ARBA00025799"/>
    </source>
</evidence>
<reference evidence="8 9" key="1">
    <citation type="submission" date="2019-07" db="EMBL/GenBank/DDBJ databases">
        <title>Annotation for the trematode Paragonimus westermani.</title>
        <authorList>
            <person name="Choi Y.-J."/>
        </authorList>
    </citation>
    <scope>NUCLEOTIDE SEQUENCE [LARGE SCALE GENOMIC DNA]</scope>
    <source>
        <strain evidence="8">180907_Pwestermani</strain>
    </source>
</reference>
<dbReference type="PANTHER" id="PTHR21493">
    <property type="entry name" value="CGI-141-RELATED/LIPASE CONTAINING PROTEIN"/>
    <property type="match status" value="1"/>
</dbReference>
<protein>
    <recommendedName>
        <fullName evidence="10">Vesicle transport protein GOT1B</fullName>
    </recommendedName>
</protein>
<dbReference type="OrthoDB" id="204784at2759"/>
<evidence type="ECO:0008006" key="10">
    <source>
        <dbReference type="Google" id="ProtNLM"/>
    </source>
</evidence>
<evidence type="ECO:0000256" key="2">
    <source>
        <dbReference type="ARBA" id="ARBA00022692"/>
    </source>
</evidence>
<dbReference type="GO" id="GO:0005783">
    <property type="term" value="C:endoplasmic reticulum"/>
    <property type="evidence" value="ECO:0007669"/>
    <property type="project" value="TreeGrafter"/>
</dbReference>
<feature type="transmembrane region" description="Helical" evidence="7">
    <location>
        <begin position="51"/>
        <end position="75"/>
    </location>
</feature>
<name>A0A8T0DQ56_9TREM</name>
<comment type="caution">
    <text evidence="8">The sequence shown here is derived from an EMBL/GenBank/DDBJ whole genome shotgun (WGS) entry which is preliminary data.</text>
</comment>
<comment type="similarity">
    <text evidence="6">Belongs to the GOT1 family.</text>
</comment>
<organism evidence="8 9">
    <name type="scientific">Paragonimus westermani</name>
    <dbReference type="NCBI Taxonomy" id="34504"/>
    <lineage>
        <taxon>Eukaryota</taxon>
        <taxon>Metazoa</taxon>
        <taxon>Spiralia</taxon>
        <taxon>Lophotrochozoa</taxon>
        <taxon>Platyhelminthes</taxon>
        <taxon>Trematoda</taxon>
        <taxon>Digenea</taxon>
        <taxon>Plagiorchiida</taxon>
        <taxon>Troglotremata</taxon>
        <taxon>Troglotrematidae</taxon>
        <taxon>Paragonimus</taxon>
    </lineage>
</organism>
<dbReference type="GO" id="GO:0005829">
    <property type="term" value="C:cytosol"/>
    <property type="evidence" value="ECO:0007669"/>
    <property type="project" value="GOC"/>
</dbReference>
<evidence type="ECO:0000256" key="1">
    <source>
        <dbReference type="ARBA" id="ARBA00004653"/>
    </source>
</evidence>
<dbReference type="InterPro" id="IPR045176">
    <property type="entry name" value="Got1"/>
</dbReference>
<dbReference type="GO" id="GO:0006888">
    <property type="term" value="P:endoplasmic reticulum to Golgi vesicle-mediated transport"/>
    <property type="evidence" value="ECO:0007669"/>
    <property type="project" value="InterPro"/>
</dbReference>
<dbReference type="PANTHER" id="PTHR21493:SF9">
    <property type="entry name" value="GOLGI TRANSPORT PROTEIN 1-RELATED"/>
    <property type="match status" value="1"/>
</dbReference>
<proteinExistence type="inferred from homology"/>
<dbReference type="Proteomes" id="UP000699462">
    <property type="component" value="Unassembled WGS sequence"/>
</dbReference>
<feature type="transmembrane region" description="Helical" evidence="7">
    <location>
        <begin position="82"/>
        <end position="104"/>
    </location>
</feature>
<evidence type="ECO:0000256" key="3">
    <source>
        <dbReference type="ARBA" id="ARBA00022989"/>
    </source>
</evidence>
<dbReference type="GO" id="GO:0000139">
    <property type="term" value="C:Golgi membrane"/>
    <property type="evidence" value="ECO:0007669"/>
    <property type="project" value="UniProtKB-SubCell"/>
</dbReference>
<evidence type="ECO:0000256" key="5">
    <source>
        <dbReference type="ARBA" id="ARBA00023136"/>
    </source>
</evidence>
<feature type="transmembrane region" description="Helical" evidence="7">
    <location>
        <begin position="21"/>
        <end position="45"/>
    </location>
</feature>
<dbReference type="Pfam" id="PF04178">
    <property type="entry name" value="Got1"/>
    <property type="match status" value="1"/>
</dbReference>
<accession>A0A8T0DQ56</accession>
<evidence type="ECO:0000313" key="9">
    <source>
        <dbReference type="Proteomes" id="UP000699462"/>
    </source>
</evidence>
<comment type="subcellular location">
    <subcellularLocation>
        <location evidence="1">Golgi apparatus membrane</location>
        <topology evidence="1">Multi-pass membrane protein</topology>
    </subcellularLocation>
</comment>
<gene>
    <name evidence="8" type="ORF">P879_04202</name>
</gene>
<dbReference type="AlphaFoldDB" id="A0A8T0DQ56"/>
<keyword evidence="3 7" id="KW-1133">Transmembrane helix</keyword>
<dbReference type="EMBL" id="JTDF01002151">
    <property type="protein sequence ID" value="KAF8569138.1"/>
    <property type="molecule type" value="Genomic_DNA"/>
</dbReference>
<evidence type="ECO:0000256" key="7">
    <source>
        <dbReference type="SAM" id="Phobius"/>
    </source>
</evidence>
<keyword evidence="4" id="KW-0333">Golgi apparatus</keyword>
<dbReference type="InterPro" id="IPR007305">
    <property type="entry name" value="Vesicle_transpt_Got1/SFT2"/>
</dbReference>
<keyword evidence="2 7" id="KW-0812">Transmembrane</keyword>
<evidence type="ECO:0000256" key="4">
    <source>
        <dbReference type="ARBA" id="ARBA00023034"/>
    </source>
</evidence>
<feature type="transmembrane region" description="Helical" evidence="7">
    <location>
        <begin position="116"/>
        <end position="136"/>
    </location>
</feature>
<keyword evidence="5 7" id="KW-0472">Membrane</keyword>
<evidence type="ECO:0000313" key="8">
    <source>
        <dbReference type="EMBL" id="KAF8569138.1"/>
    </source>
</evidence>
<keyword evidence="9" id="KW-1185">Reference proteome</keyword>
<dbReference type="GO" id="GO:0042147">
    <property type="term" value="P:retrograde transport, endosome to Golgi"/>
    <property type="evidence" value="ECO:0007669"/>
    <property type="project" value="InterPro"/>
</dbReference>
<sequence>MYGTSRITDIQSKFPPRFVIVLAEIGLGLMGFGGIFLFLGILLLFDSALLALGNILFLAGLGCVTGAKGTVGFFFKGDSYRGALFFFGGLAVVFFGFPVIGILLEFYGILKLFRRFMPVIIKFLYGIPVIGWILWLPGVNKVVTMLGGQSNSMV</sequence>